<feature type="domain" description="Ig-like" evidence="2">
    <location>
        <begin position="6"/>
        <end position="92"/>
    </location>
</feature>
<proteinExistence type="predicted"/>
<dbReference type="PROSITE" id="PS50835">
    <property type="entry name" value="IG_LIKE"/>
    <property type="match status" value="6"/>
</dbReference>
<dbReference type="CDD" id="cd00096">
    <property type="entry name" value="Ig"/>
    <property type="match status" value="2"/>
</dbReference>
<organism evidence="3 4">
    <name type="scientific">Xiphophorus maculatus</name>
    <name type="common">Southern platyfish</name>
    <name type="synonym">Platypoecilus maculatus</name>
    <dbReference type="NCBI Taxonomy" id="8083"/>
    <lineage>
        <taxon>Eukaryota</taxon>
        <taxon>Metazoa</taxon>
        <taxon>Chordata</taxon>
        <taxon>Craniata</taxon>
        <taxon>Vertebrata</taxon>
        <taxon>Euteleostomi</taxon>
        <taxon>Actinopterygii</taxon>
        <taxon>Neopterygii</taxon>
        <taxon>Teleostei</taxon>
        <taxon>Neoteleostei</taxon>
        <taxon>Acanthomorphata</taxon>
        <taxon>Ovalentaria</taxon>
        <taxon>Atherinomorphae</taxon>
        <taxon>Cyprinodontiformes</taxon>
        <taxon>Poeciliidae</taxon>
        <taxon>Poeciliinae</taxon>
        <taxon>Xiphophorus</taxon>
    </lineage>
</organism>
<dbReference type="InterPro" id="IPR036179">
    <property type="entry name" value="Ig-like_dom_sf"/>
</dbReference>
<dbReference type="SMART" id="SM00408">
    <property type="entry name" value="IGc2"/>
    <property type="match status" value="5"/>
</dbReference>
<dbReference type="InterPro" id="IPR003599">
    <property type="entry name" value="Ig_sub"/>
</dbReference>
<dbReference type="Pfam" id="PF07679">
    <property type="entry name" value="I-set"/>
    <property type="match status" value="1"/>
</dbReference>
<dbReference type="Pfam" id="PF13927">
    <property type="entry name" value="Ig_3"/>
    <property type="match status" value="3"/>
</dbReference>
<dbReference type="PANTHER" id="PTHR46013">
    <property type="entry name" value="VASCULAR CELL ADHESION MOLECULE 1"/>
    <property type="match status" value="1"/>
</dbReference>
<dbReference type="AlphaFoldDB" id="M3ZTK3"/>
<name>M3ZTK3_XIPMA</name>
<keyword evidence="4" id="KW-1185">Reference proteome</keyword>
<dbReference type="InterPro" id="IPR013783">
    <property type="entry name" value="Ig-like_fold"/>
</dbReference>
<dbReference type="InterPro" id="IPR003598">
    <property type="entry name" value="Ig_sub2"/>
</dbReference>
<dbReference type="InterPro" id="IPR007110">
    <property type="entry name" value="Ig-like_dom"/>
</dbReference>
<reference evidence="3" key="3">
    <citation type="submission" date="2025-08" db="UniProtKB">
        <authorList>
            <consortium name="Ensembl"/>
        </authorList>
    </citation>
    <scope>IDENTIFICATION</scope>
    <source>
        <strain evidence="3">JP 163 A</strain>
    </source>
</reference>
<dbReference type="SUPFAM" id="SSF48726">
    <property type="entry name" value="Immunoglobulin"/>
    <property type="match status" value="6"/>
</dbReference>
<dbReference type="GeneTree" id="ENSGT00940000156511"/>
<accession>M3ZTK3</accession>
<evidence type="ECO:0000313" key="3">
    <source>
        <dbReference type="Ensembl" id="ENSXMAP00000005546.2"/>
    </source>
</evidence>
<dbReference type="GO" id="GO:0016020">
    <property type="term" value="C:membrane"/>
    <property type="evidence" value="ECO:0007669"/>
    <property type="project" value="InterPro"/>
</dbReference>
<evidence type="ECO:0000313" key="4">
    <source>
        <dbReference type="Proteomes" id="UP000002852"/>
    </source>
</evidence>
<dbReference type="InterPro" id="IPR003989">
    <property type="entry name" value="VCAM-1"/>
</dbReference>
<feature type="domain" description="Ig-like" evidence="2">
    <location>
        <begin position="194"/>
        <end position="278"/>
    </location>
</feature>
<feature type="domain" description="Ig-like" evidence="2">
    <location>
        <begin position="499"/>
        <end position="583"/>
    </location>
</feature>
<dbReference type="GO" id="GO:0098609">
    <property type="term" value="P:cell-cell adhesion"/>
    <property type="evidence" value="ECO:0007669"/>
    <property type="project" value="InterPro"/>
</dbReference>
<dbReference type="Gene3D" id="2.60.40.10">
    <property type="entry name" value="Immunoglobulins"/>
    <property type="match status" value="6"/>
</dbReference>
<dbReference type="HOGENOM" id="CLU_022321_0_0_1"/>
<feature type="domain" description="Ig-like" evidence="2">
    <location>
        <begin position="100"/>
        <end position="187"/>
    </location>
</feature>
<dbReference type="Pfam" id="PF13895">
    <property type="entry name" value="Ig_2"/>
    <property type="match status" value="1"/>
</dbReference>
<feature type="transmembrane region" description="Helical" evidence="1">
    <location>
        <begin position="593"/>
        <end position="614"/>
    </location>
</feature>
<keyword evidence="1" id="KW-0812">Transmembrane</keyword>
<keyword evidence="1" id="KW-1133">Transmembrane helix</keyword>
<reference evidence="4" key="2">
    <citation type="journal article" date="2013" name="Nat. Genet.">
        <title>The genome of the platyfish, Xiphophorus maculatus, provides insights into evolutionary adaptation and several complex traits.</title>
        <authorList>
            <person name="Schartl M."/>
            <person name="Walter R.B."/>
            <person name="Shen Y."/>
            <person name="Garcia T."/>
            <person name="Catchen J."/>
            <person name="Amores A."/>
            <person name="Braasch I."/>
            <person name="Chalopin D."/>
            <person name="Volff J.N."/>
            <person name="Lesch K.P."/>
            <person name="Bisazza A."/>
            <person name="Minx P."/>
            <person name="Hillier L."/>
            <person name="Wilson R.K."/>
            <person name="Fuerstenberg S."/>
            <person name="Boore J."/>
            <person name="Searle S."/>
            <person name="Postlethwait J.H."/>
            <person name="Warren W.C."/>
        </authorList>
    </citation>
    <scope>NUCLEOTIDE SEQUENCE [LARGE SCALE GENOMIC DNA]</scope>
    <source>
        <strain evidence="4">JP 163 A</strain>
    </source>
</reference>
<reference evidence="3" key="4">
    <citation type="submission" date="2025-09" db="UniProtKB">
        <authorList>
            <consortium name="Ensembl"/>
        </authorList>
    </citation>
    <scope>IDENTIFICATION</scope>
    <source>
        <strain evidence="3">JP 163 A</strain>
    </source>
</reference>
<evidence type="ECO:0000259" key="2">
    <source>
        <dbReference type="PROSITE" id="PS50835"/>
    </source>
</evidence>
<dbReference type="Proteomes" id="UP000002852">
    <property type="component" value="Unassembled WGS sequence"/>
</dbReference>
<feature type="domain" description="Ig-like" evidence="2">
    <location>
        <begin position="406"/>
        <end position="494"/>
    </location>
</feature>
<keyword evidence="1" id="KW-0472">Membrane</keyword>
<reference evidence="4" key="1">
    <citation type="submission" date="2012-01" db="EMBL/GenBank/DDBJ databases">
        <authorList>
            <person name="Walter R."/>
            <person name="Schartl M."/>
            <person name="Warren W."/>
        </authorList>
    </citation>
    <scope>NUCLEOTIDE SEQUENCE [LARGE SCALE GENOMIC DNA]</scope>
    <source>
        <strain evidence="4">JP 163 A</strain>
    </source>
</reference>
<dbReference type="eggNOG" id="ENOG502QSKQ">
    <property type="taxonomic scope" value="Eukaryota"/>
</dbReference>
<dbReference type="InterPro" id="IPR013098">
    <property type="entry name" value="Ig_I-set"/>
</dbReference>
<dbReference type="PRINTS" id="PR01474">
    <property type="entry name" value="VCAM1"/>
</dbReference>
<evidence type="ECO:0000256" key="1">
    <source>
        <dbReference type="SAM" id="Phobius"/>
    </source>
</evidence>
<feature type="domain" description="Ig-like" evidence="2">
    <location>
        <begin position="287"/>
        <end position="373"/>
    </location>
</feature>
<sequence>TPSKGHRVSLSPRRPLLRLGSHQHMVCQVHDCPTEPSITWATVNDRPLRASNSANRTHSTLTFDPVKIEDEGQLTCKARCGDGQAESRASVGVYSFPSDPEIAGQDRLRDRVEATLTCQVPNLYPAWDLNLTWVRGDTVLKSTRGSGSSSFRFLPLREDSGGSITCRATLELPGLPSDYRTRETTTTLNVRSPPTSTSLSVDPGEEVVEGQQVNFTCSSEGAPPPSLVLRRKGEELLRTDSAPLLSFSLPSVSLEDSAHYECEASNQYGSQQESRSITVSGTFQLTDRTVILPQVSAERGSALILTCNASGCLHPPAFSWRRTDRNRTLLQRTEPQDGQSHLHLLNLDLRHQGGYSCEAECDSVIRTREIHVQVYCESDPHVSAGDDGGIWRKSYLTMHRFSGSLQNVSSTVLSVCPGEEVLEGQRVTLTCRSDGAPPPAVVLRRNGEELLRSDANSSSLLSLSISSTLLEESGLYQCEASNQYGSQLVSNFITVKAPPRNTTVHIFPSTEVQEGQNVTVCCQTISFPPPAVILKKLSNGTELFSTSGTFLLVNVTSSDSGLYQVNVSNDLGSEVRVFSIRVREVRTGFPPGLSIILISAAGVAAGLTASALILDYMRRSRKKGFYQLPQSAPPSA</sequence>
<dbReference type="SMART" id="SM00409">
    <property type="entry name" value="IG"/>
    <property type="match status" value="6"/>
</dbReference>
<protein>
    <submittedName>
        <fullName evidence="3">Vascular cell adhesion molecule 1b</fullName>
    </submittedName>
</protein>
<dbReference type="Ensembl" id="ENSXMAT00000005552.2">
    <property type="protein sequence ID" value="ENSXMAP00000005546.2"/>
    <property type="gene ID" value="ENSXMAG00000005525.2"/>
</dbReference>
<dbReference type="PANTHER" id="PTHR46013:SF1">
    <property type="entry name" value="IG-LIKE DOMAIN-CONTAINING PROTEIN"/>
    <property type="match status" value="1"/>
</dbReference>